<evidence type="ECO:0000313" key="3">
    <source>
        <dbReference type="EMBL" id="KKS43611.1"/>
    </source>
</evidence>
<sequence>MTAIALKIKILKKIRIETLNIAAILGIAALTIFYLFMANNVAMENYRKTILQKNIDNLRTEIRSLNLELTNKRSIGFLKKAAAGLNLVINESIQYIKITGPVAKNQ</sequence>
<evidence type="ECO:0000256" key="2">
    <source>
        <dbReference type="SAM" id="Phobius"/>
    </source>
</evidence>
<dbReference type="AlphaFoldDB" id="A0A0G1BBB2"/>
<dbReference type="Proteomes" id="UP000033986">
    <property type="component" value="Unassembled WGS sequence"/>
</dbReference>
<keyword evidence="2" id="KW-0812">Transmembrane</keyword>
<feature type="coiled-coil region" evidence="1">
    <location>
        <begin position="48"/>
        <end position="75"/>
    </location>
</feature>
<comment type="caution">
    <text evidence="3">The sequence shown here is derived from an EMBL/GenBank/DDBJ whole genome shotgun (WGS) entry which is preliminary data.</text>
</comment>
<evidence type="ECO:0000256" key="1">
    <source>
        <dbReference type="SAM" id="Coils"/>
    </source>
</evidence>
<accession>A0A0G1BBB2</accession>
<protein>
    <submittedName>
        <fullName evidence="3">Uncharacterized protein</fullName>
    </submittedName>
</protein>
<proteinExistence type="predicted"/>
<reference evidence="3 4" key="1">
    <citation type="journal article" date="2015" name="Nature">
        <title>rRNA introns, odd ribosomes, and small enigmatic genomes across a large radiation of phyla.</title>
        <authorList>
            <person name="Brown C.T."/>
            <person name="Hug L.A."/>
            <person name="Thomas B.C."/>
            <person name="Sharon I."/>
            <person name="Castelle C.J."/>
            <person name="Singh A."/>
            <person name="Wilkins M.J."/>
            <person name="Williams K.H."/>
            <person name="Banfield J.F."/>
        </authorList>
    </citation>
    <scope>NUCLEOTIDE SEQUENCE [LARGE SCALE GENOMIC DNA]</scope>
</reference>
<keyword evidence="1" id="KW-0175">Coiled coil</keyword>
<feature type="transmembrane region" description="Helical" evidence="2">
    <location>
        <begin position="21"/>
        <end position="38"/>
    </location>
</feature>
<name>A0A0G1BBB2_9BACT</name>
<gene>
    <name evidence="3" type="ORF">UV07_C0030G0006</name>
</gene>
<dbReference type="EMBL" id="LCDB01000030">
    <property type="protein sequence ID" value="KKS43611.1"/>
    <property type="molecule type" value="Genomic_DNA"/>
</dbReference>
<keyword evidence="2" id="KW-1133">Transmembrane helix</keyword>
<keyword evidence="2" id="KW-0472">Membrane</keyword>
<organism evidence="3 4">
    <name type="scientific">Candidatus Azambacteria bacterium GW2011_GWB1_42_17</name>
    <dbReference type="NCBI Taxonomy" id="1618615"/>
    <lineage>
        <taxon>Bacteria</taxon>
        <taxon>Candidatus Azamiibacteriota</taxon>
    </lineage>
</organism>
<evidence type="ECO:0000313" key="4">
    <source>
        <dbReference type="Proteomes" id="UP000033986"/>
    </source>
</evidence>